<feature type="transmembrane region" description="Helical" evidence="13">
    <location>
        <begin position="136"/>
        <end position="160"/>
    </location>
</feature>
<evidence type="ECO:0000256" key="1">
    <source>
        <dbReference type="ARBA" id="ARBA00003408"/>
    </source>
</evidence>
<dbReference type="InterPro" id="IPR048279">
    <property type="entry name" value="MdtK-like"/>
</dbReference>
<reference evidence="14" key="2">
    <citation type="submission" date="2021-04" db="EMBL/GenBank/DDBJ databases">
        <authorList>
            <person name="Gilroy R."/>
        </authorList>
    </citation>
    <scope>NUCLEOTIDE SEQUENCE</scope>
    <source>
        <strain evidence="14">ChiBcec1-1093</strain>
    </source>
</reference>
<feature type="transmembrane region" description="Helical" evidence="13">
    <location>
        <begin position="361"/>
        <end position="379"/>
    </location>
</feature>
<evidence type="ECO:0000256" key="5">
    <source>
        <dbReference type="ARBA" id="ARBA00022448"/>
    </source>
</evidence>
<dbReference type="CDD" id="cd13137">
    <property type="entry name" value="MATE_NorM_like"/>
    <property type="match status" value="1"/>
</dbReference>
<dbReference type="InterPro" id="IPR050222">
    <property type="entry name" value="MATE_MdtK"/>
</dbReference>
<keyword evidence="8 13" id="KW-0812">Transmembrane</keyword>
<accession>A0A9D2GGY8</accession>
<organism evidence="14 15">
    <name type="scientific">Candidatus Lachnoclostridium stercorigallinarum</name>
    <dbReference type="NCBI Taxonomy" id="2838634"/>
    <lineage>
        <taxon>Bacteria</taxon>
        <taxon>Bacillati</taxon>
        <taxon>Bacillota</taxon>
        <taxon>Clostridia</taxon>
        <taxon>Lachnospirales</taxon>
        <taxon>Lachnospiraceae</taxon>
    </lineage>
</organism>
<dbReference type="GO" id="GO:0042910">
    <property type="term" value="F:xenobiotic transmembrane transporter activity"/>
    <property type="evidence" value="ECO:0007669"/>
    <property type="project" value="InterPro"/>
</dbReference>
<evidence type="ECO:0000256" key="12">
    <source>
        <dbReference type="ARBA" id="ARBA00031636"/>
    </source>
</evidence>
<comment type="similarity">
    <text evidence="3">Belongs to the multi antimicrobial extrusion (MATE) (TC 2.A.66.1) family.</text>
</comment>
<evidence type="ECO:0000256" key="10">
    <source>
        <dbReference type="ARBA" id="ARBA00023065"/>
    </source>
</evidence>
<evidence type="ECO:0000256" key="11">
    <source>
        <dbReference type="ARBA" id="ARBA00023136"/>
    </source>
</evidence>
<feature type="transmembrane region" description="Helical" evidence="13">
    <location>
        <begin position="293"/>
        <end position="310"/>
    </location>
</feature>
<keyword evidence="7" id="KW-1003">Cell membrane</keyword>
<evidence type="ECO:0000256" key="3">
    <source>
        <dbReference type="ARBA" id="ARBA00010199"/>
    </source>
</evidence>
<sequence>MKTAAADRSHYLFSNRALTALIIPLVIEQFLNVLVGMADTIMVAQVGEAAVSGVSLVDSVMLLLINAFQALATGGAVVAGQYLGRQREKRACEAANQLVWFVTILAVIIMAVMYVGKDFILHVVFGQIDADVMYHANVYLLIVTASIPFIALYNAGAAIFRSMGNSKVSMQVSMLMNIINVCGNAILVFGFHRGADGVAIPTLVSRMVAAILITVLLLNQNQTLHIKPTLHYQFRKGLVKKILQIGIPNGLENSMFQLGKIIVLSLVSTFGTYAIAANAVANTVASFQTIPGMAMNLAVTTVISQCVGAGDYEQASYYTKKLLKIIYASVTITVVVMLAASNLITRAYNLSDITAHEAVQIFFLHGISVIMIWPTAFSLPSTLRAAGDVKFCMITSVASMWICRIVFSYIFGRYMGFGVFGVWMAMILDWWVRAAFFVWRYRSGAWKTKALV</sequence>
<feature type="transmembrane region" description="Helical" evidence="13">
    <location>
        <begin position="63"/>
        <end position="83"/>
    </location>
</feature>
<comment type="function">
    <text evidence="1">Multidrug efflux pump.</text>
</comment>
<feature type="transmembrane region" description="Helical" evidence="13">
    <location>
        <begin position="261"/>
        <end position="281"/>
    </location>
</feature>
<evidence type="ECO:0000256" key="13">
    <source>
        <dbReference type="SAM" id="Phobius"/>
    </source>
</evidence>
<feature type="transmembrane region" description="Helical" evidence="13">
    <location>
        <begin position="322"/>
        <end position="341"/>
    </location>
</feature>
<evidence type="ECO:0000256" key="9">
    <source>
        <dbReference type="ARBA" id="ARBA00022989"/>
    </source>
</evidence>
<evidence type="ECO:0000256" key="8">
    <source>
        <dbReference type="ARBA" id="ARBA00022692"/>
    </source>
</evidence>
<feature type="transmembrane region" description="Helical" evidence="13">
    <location>
        <begin position="198"/>
        <end position="218"/>
    </location>
</feature>
<evidence type="ECO:0000256" key="7">
    <source>
        <dbReference type="ARBA" id="ARBA00022475"/>
    </source>
</evidence>
<comment type="caution">
    <text evidence="14">The sequence shown here is derived from an EMBL/GenBank/DDBJ whole genome shotgun (WGS) entry which is preliminary data.</text>
</comment>
<name>A0A9D2GGY8_9FIRM</name>
<dbReference type="PIRSF" id="PIRSF006603">
    <property type="entry name" value="DinF"/>
    <property type="match status" value="1"/>
</dbReference>
<evidence type="ECO:0000256" key="6">
    <source>
        <dbReference type="ARBA" id="ARBA00022449"/>
    </source>
</evidence>
<dbReference type="GO" id="GO:0005886">
    <property type="term" value="C:plasma membrane"/>
    <property type="evidence" value="ECO:0007669"/>
    <property type="project" value="UniProtKB-SubCell"/>
</dbReference>
<evidence type="ECO:0000256" key="2">
    <source>
        <dbReference type="ARBA" id="ARBA00004651"/>
    </source>
</evidence>
<dbReference type="InterPro" id="IPR002528">
    <property type="entry name" value="MATE_fam"/>
</dbReference>
<keyword evidence="10" id="KW-0406">Ion transport</keyword>
<dbReference type="PANTHER" id="PTHR43298">
    <property type="entry name" value="MULTIDRUG RESISTANCE PROTEIN NORM-RELATED"/>
    <property type="match status" value="1"/>
</dbReference>
<evidence type="ECO:0000256" key="4">
    <source>
        <dbReference type="ARBA" id="ARBA00020268"/>
    </source>
</evidence>
<dbReference type="Pfam" id="PF01554">
    <property type="entry name" value="MatE"/>
    <property type="match status" value="2"/>
</dbReference>
<dbReference type="PANTHER" id="PTHR43298:SF2">
    <property type="entry name" value="FMN_FAD EXPORTER YEEO-RELATED"/>
    <property type="match status" value="1"/>
</dbReference>
<dbReference type="EMBL" id="DXBC01000035">
    <property type="protein sequence ID" value="HIZ78556.1"/>
    <property type="molecule type" value="Genomic_DNA"/>
</dbReference>
<dbReference type="NCBIfam" id="TIGR00797">
    <property type="entry name" value="matE"/>
    <property type="match status" value="1"/>
</dbReference>
<keyword evidence="11 13" id="KW-0472">Membrane</keyword>
<feature type="transmembrane region" description="Helical" evidence="13">
    <location>
        <begin position="172"/>
        <end position="192"/>
    </location>
</feature>
<dbReference type="AlphaFoldDB" id="A0A9D2GGY8"/>
<dbReference type="Proteomes" id="UP000824101">
    <property type="component" value="Unassembled WGS sequence"/>
</dbReference>
<proteinExistence type="inferred from homology"/>
<keyword evidence="6" id="KW-0050">Antiport</keyword>
<keyword evidence="9 13" id="KW-1133">Transmembrane helix</keyword>
<reference evidence="14" key="1">
    <citation type="journal article" date="2021" name="PeerJ">
        <title>Extensive microbial diversity within the chicken gut microbiome revealed by metagenomics and culture.</title>
        <authorList>
            <person name="Gilroy R."/>
            <person name="Ravi A."/>
            <person name="Getino M."/>
            <person name="Pursley I."/>
            <person name="Horton D.L."/>
            <person name="Alikhan N.F."/>
            <person name="Baker D."/>
            <person name="Gharbi K."/>
            <person name="Hall N."/>
            <person name="Watson M."/>
            <person name="Adriaenssens E.M."/>
            <person name="Foster-Nyarko E."/>
            <person name="Jarju S."/>
            <person name="Secka A."/>
            <person name="Antonio M."/>
            <person name="Oren A."/>
            <person name="Chaudhuri R.R."/>
            <person name="La Ragione R."/>
            <person name="Hildebrand F."/>
            <person name="Pallen M.J."/>
        </authorList>
    </citation>
    <scope>NUCLEOTIDE SEQUENCE</scope>
    <source>
        <strain evidence="14">ChiBcec1-1093</strain>
    </source>
</reference>
<dbReference type="GO" id="GO:0006811">
    <property type="term" value="P:monoatomic ion transport"/>
    <property type="evidence" value="ECO:0007669"/>
    <property type="project" value="UniProtKB-KW"/>
</dbReference>
<keyword evidence="5" id="KW-0813">Transport</keyword>
<evidence type="ECO:0000313" key="15">
    <source>
        <dbReference type="Proteomes" id="UP000824101"/>
    </source>
</evidence>
<feature type="transmembrane region" description="Helical" evidence="13">
    <location>
        <begin position="95"/>
        <end position="116"/>
    </location>
</feature>
<evidence type="ECO:0000313" key="14">
    <source>
        <dbReference type="EMBL" id="HIZ78556.1"/>
    </source>
</evidence>
<protein>
    <recommendedName>
        <fullName evidence="4">Probable multidrug resistance protein NorM</fullName>
    </recommendedName>
    <alternativeName>
        <fullName evidence="12">Multidrug-efflux transporter</fullName>
    </alternativeName>
</protein>
<dbReference type="GO" id="GO:0015297">
    <property type="term" value="F:antiporter activity"/>
    <property type="evidence" value="ECO:0007669"/>
    <property type="project" value="UniProtKB-KW"/>
</dbReference>
<gene>
    <name evidence="14" type="ORF">IAA17_02015</name>
</gene>
<comment type="subcellular location">
    <subcellularLocation>
        <location evidence="2">Cell membrane</location>
        <topology evidence="2">Multi-pass membrane protein</topology>
    </subcellularLocation>
</comment>
<feature type="transmembrane region" description="Helical" evidence="13">
    <location>
        <begin position="21"/>
        <end position="43"/>
    </location>
</feature>